<keyword evidence="5" id="KW-1015">Disulfide bond</keyword>
<keyword evidence="2" id="KW-0964">Secreted</keyword>
<dbReference type="InterPro" id="IPR050127">
    <property type="entry name" value="Serine_Proteases_S1"/>
</dbReference>
<feature type="compositionally biased region" description="Basic and acidic residues" evidence="6">
    <location>
        <begin position="153"/>
        <end position="165"/>
    </location>
</feature>
<dbReference type="SUPFAM" id="SSF50494">
    <property type="entry name" value="Trypsin-like serine proteases"/>
    <property type="match status" value="1"/>
</dbReference>
<dbReference type="InterPro" id="IPR001254">
    <property type="entry name" value="Trypsin_dom"/>
</dbReference>
<dbReference type="PANTHER" id="PTHR24264">
    <property type="entry name" value="TRYPSIN-RELATED"/>
    <property type="match status" value="1"/>
</dbReference>
<dbReference type="InterPro" id="IPR001314">
    <property type="entry name" value="Peptidase_S1A"/>
</dbReference>
<evidence type="ECO:0000256" key="5">
    <source>
        <dbReference type="ARBA" id="ARBA00023157"/>
    </source>
</evidence>
<reference evidence="8 9" key="1">
    <citation type="journal article" date="2018" name="Cell">
        <title>The Chara Genome: Secondary Complexity and Implications for Plant Terrestrialization.</title>
        <authorList>
            <person name="Nishiyama T."/>
            <person name="Sakayama H."/>
            <person name="Vries J.D."/>
            <person name="Buschmann H."/>
            <person name="Saint-Marcoux D."/>
            <person name="Ullrich K.K."/>
            <person name="Haas F.B."/>
            <person name="Vanderstraeten L."/>
            <person name="Becker D."/>
            <person name="Lang D."/>
            <person name="Vosolsobe S."/>
            <person name="Rombauts S."/>
            <person name="Wilhelmsson P.K.I."/>
            <person name="Janitza P."/>
            <person name="Kern R."/>
            <person name="Heyl A."/>
            <person name="Rumpler F."/>
            <person name="Villalobos L.I.A.C."/>
            <person name="Clay J.M."/>
            <person name="Skokan R."/>
            <person name="Toyoda A."/>
            <person name="Suzuki Y."/>
            <person name="Kagoshima H."/>
            <person name="Schijlen E."/>
            <person name="Tajeshwar N."/>
            <person name="Catarino B."/>
            <person name="Hetherington A.J."/>
            <person name="Saltykova A."/>
            <person name="Bonnot C."/>
            <person name="Breuninger H."/>
            <person name="Symeonidi A."/>
            <person name="Radhakrishnan G.V."/>
            <person name="Van Nieuwerburgh F."/>
            <person name="Deforce D."/>
            <person name="Chang C."/>
            <person name="Karol K.G."/>
            <person name="Hedrich R."/>
            <person name="Ulvskov P."/>
            <person name="Glockner G."/>
            <person name="Delwiche C.F."/>
            <person name="Petrasek J."/>
            <person name="Van de Peer Y."/>
            <person name="Friml J."/>
            <person name="Beilby M."/>
            <person name="Dolan L."/>
            <person name="Kohara Y."/>
            <person name="Sugano S."/>
            <person name="Fujiyama A."/>
            <person name="Delaux P.-M."/>
            <person name="Quint M."/>
            <person name="TheiBen G."/>
            <person name="Hagemann M."/>
            <person name="Harholt J."/>
            <person name="Dunand C."/>
            <person name="Zachgo S."/>
            <person name="Langdale J."/>
            <person name="Maumus F."/>
            <person name="Straeten D.V.D."/>
            <person name="Gould S.B."/>
            <person name="Rensing S.A."/>
        </authorList>
    </citation>
    <scope>NUCLEOTIDE SEQUENCE [LARGE SCALE GENOMIC DNA]</scope>
    <source>
        <strain evidence="8 9">S276</strain>
    </source>
</reference>
<dbReference type="Gene3D" id="2.40.10.10">
    <property type="entry name" value="Trypsin-like serine proteases"/>
    <property type="match status" value="1"/>
</dbReference>
<evidence type="ECO:0000256" key="6">
    <source>
        <dbReference type="SAM" id="MobiDB-lite"/>
    </source>
</evidence>
<dbReference type="InterPro" id="IPR043504">
    <property type="entry name" value="Peptidase_S1_PA_chymotrypsin"/>
</dbReference>
<dbReference type="STRING" id="69332.A0A388M142"/>
<proteinExistence type="predicted"/>
<dbReference type="Pfam" id="PF00089">
    <property type="entry name" value="Trypsin"/>
    <property type="match status" value="1"/>
</dbReference>
<keyword evidence="9" id="KW-1185">Reference proteome</keyword>
<dbReference type="EMBL" id="BFEA01000655">
    <property type="protein sequence ID" value="GBG88193.1"/>
    <property type="molecule type" value="Genomic_DNA"/>
</dbReference>
<feature type="compositionally biased region" description="Basic residues" evidence="6">
    <location>
        <begin position="132"/>
        <end position="147"/>
    </location>
</feature>
<accession>A0A388M142</accession>
<evidence type="ECO:0000313" key="8">
    <source>
        <dbReference type="EMBL" id="GBG88193.1"/>
    </source>
</evidence>
<name>A0A388M142_CHABU</name>
<dbReference type="Proteomes" id="UP000265515">
    <property type="component" value="Unassembled WGS sequence"/>
</dbReference>
<keyword evidence="3" id="KW-0645">Protease</keyword>
<dbReference type="CDD" id="cd00190">
    <property type="entry name" value="Tryp_SPc"/>
    <property type="match status" value="1"/>
</dbReference>
<keyword evidence="4" id="KW-0378">Hydrolase</keyword>
<dbReference type="InterPro" id="IPR033116">
    <property type="entry name" value="TRYPSIN_SER"/>
</dbReference>
<dbReference type="InterPro" id="IPR009003">
    <property type="entry name" value="Peptidase_S1_PA"/>
</dbReference>
<dbReference type="PANTHER" id="PTHR24264:SF65">
    <property type="entry name" value="SRCR DOMAIN-CONTAINING PROTEIN"/>
    <property type="match status" value="1"/>
</dbReference>
<gene>
    <name evidence="8" type="ORF">CBR_g46681</name>
</gene>
<evidence type="ECO:0000256" key="3">
    <source>
        <dbReference type="ARBA" id="ARBA00022670"/>
    </source>
</evidence>
<evidence type="ECO:0000259" key="7">
    <source>
        <dbReference type="PROSITE" id="PS50240"/>
    </source>
</evidence>
<dbReference type="SMART" id="SM00020">
    <property type="entry name" value="Tryp_SPc"/>
    <property type="match status" value="1"/>
</dbReference>
<sequence>MVCSAWGQSAFNMGQRLDDPNHQKRRFRRLSLVQPPDESVQLRRNNLSSVLIFSVQHNDHAVKHNLKATPTRQTNYKVCKQRSWKARPMEGQQGSRAAKCRGTPTRQPNYKLRKQRSQKARPAEGQQGSTTAKRKATPTTRPHHTAKTARPAKQAERAARQRRSADQAVHVGWVTHPARSKAAHHLVTSRVNPADCWFSSPTEPGTHCFIKAGMTPGEHPVVGDQVIVAYGSEKWATAPRVSAVHLWINNYVNNKNDVAVVKLAAAIPFSSTATSLRLSATDDGLSKEGADLTVSGWGYIQPDIGVISPSNRVARINALPSSCSQAYPEFDGSVMLCAGCKEGGTDACNGDSGGPLVSSASSKGCPVLAGIVSWGFGCADKGNPGVYARVSSYIDWVENIVKKPLRSTRALQPTTGCDQCKSKAAPAGSCQASASFSIDRCLVESRLADAFSLKPSQCVAGNRTLTAQLPPSATSLPANFVSGGVYFLSSSSGKGKDTILINGVVVNTPLKTPITVSPAVYSSTRTWLYQSASCTQPPSTNYAAVYVSPGADPYYQISIAVI</sequence>
<dbReference type="Gramene" id="GBG88193">
    <property type="protein sequence ID" value="GBG88193"/>
    <property type="gene ID" value="CBR_g46681"/>
</dbReference>
<protein>
    <recommendedName>
        <fullName evidence="7">Peptidase S1 domain-containing protein</fullName>
    </recommendedName>
</protein>
<comment type="caution">
    <text evidence="8">The sequence shown here is derived from an EMBL/GenBank/DDBJ whole genome shotgun (WGS) entry which is preliminary data.</text>
</comment>
<feature type="domain" description="Peptidase S1" evidence="7">
    <location>
        <begin position="207"/>
        <end position="402"/>
    </location>
</feature>
<dbReference type="GO" id="GO:0004252">
    <property type="term" value="F:serine-type endopeptidase activity"/>
    <property type="evidence" value="ECO:0007669"/>
    <property type="project" value="InterPro"/>
</dbReference>
<dbReference type="GO" id="GO:0005615">
    <property type="term" value="C:extracellular space"/>
    <property type="evidence" value="ECO:0007669"/>
    <property type="project" value="TreeGrafter"/>
</dbReference>
<dbReference type="PRINTS" id="PR00722">
    <property type="entry name" value="CHYMOTRYPSIN"/>
</dbReference>
<dbReference type="GO" id="GO:0006508">
    <property type="term" value="P:proteolysis"/>
    <property type="evidence" value="ECO:0007669"/>
    <property type="project" value="UniProtKB-KW"/>
</dbReference>
<organism evidence="8 9">
    <name type="scientific">Chara braunii</name>
    <name type="common">Braun's stonewort</name>
    <dbReference type="NCBI Taxonomy" id="69332"/>
    <lineage>
        <taxon>Eukaryota</taxon>
        <taxon>Viridiplantae</taxon>
        <taxon>Streptophyta</taxon>
        <taxon>Charophyceae</taxon>
        <taxon>Charales</taxon>
        <taxon>Characeae</taxon>
        <taxon>Chara</taxon>
    </lineage>
</organism>
<dbReference type="AlphaFoldDB" id="A0A388M142"/>
<comment type="subcellular location">
    <subcellularLocation>
        <location evidence="1">Secreted</location>
    </subcellularLocation>
</comment>
<evidence type="ECO:0000256" key="1">
    <source>
        <dbReference type="ARBA" id="ARBA00004613"/>
    </source>
</evidence>
<dbReference type="FunFam" id="2.40.10.10:FF:000002">
    <property type="entry name" value="Transmembrane protease serine"/>
    <property type="match status" value="1"/>
</dbReference>
<evidence type="ECO:0000313" key="9">
    <source>
        <dbReference type="Proteomes" id="UP000265515"/>
    </source>
</evidence>
<dbReference type="OrthoDB" id="509056at2759"/>
<evidence type="ECO:0000256" key="4">
    <source>
        <dbReference type="ARBA" id="ARBA00022801"/>
    </source>
</evidence>
<evidence type="ECO:0000256" key="2">
    <source>
        <dbReference type="ARBA" id="ARBA00022525"/>
    </source>
</evidence>
<dbReference type="PROSITE" id="PS50240">
    <property type="entry name" value="TRYPSIN_DOM"/>
    <property type="match status" value="1"/>
</dbReference>
<feature type="region of interest" description="Disordered" evidence="6">
    <location>
        <begin position="81"/>
        <end position="167"/>
    </location>
</feature>
<dbReference type="PROSITE" id="PS00135">
    <property type="entry name" value="TRYPSIN_SER"/>
    <property type="match status" value="1"/>
</dbReference>